<dbReference type="STRING" id="637905.SVI_2843"/>
<dbReference type="Proteomes" id="UP000002350">
    <property type="component" value="Chromosome"/>
</dbReference>
<keyword evidence="1" id="KW-0732">Signal</keyword>
<feature type="signal peptide" evidence="1">
    <location>
        <begin position="1"/>
        <end position="18"/>
    </location>
</feature>
<organism evidence="2 3">
    <name type="scientific">Shewanella violacea (strain JCM 10179 / CIP 106290 / LMG 19151 / DSS12)</name>
    <dbReference type="NCBI Taxonomy" id="637905"/>
    <lineage>
        <taxon>Bacteria</taxon>
        <taxon>Pseudomonadati</taxon>
        <taxon>Pseudomonadota</taxon>
        <taxon>Gammaproteobacteria</taxon>
        <taxon>Alteromonadales</taxon>
        <taxon>Shewanellaceae</taxon>
        <taxon>Shewanella</taxon>
    </lineage>
</organism>
<name>D4ZMB5_SHEVD</name>
<dbReference type="AlphaFoldDB" id="D4ZMB5"/>
<feature type="chain" id="PRO_5003067874" evidence="1">
    <location>
        <begin position="19"/>
        <end position="54"/>
    </location>
</feature>
<dbReference type="RefSeq" id="WP_013052113.1">
    <property type="nucleotide sequence ID" value="NC_014012.1"/>
</dbReference>
<evidence type="ECO:0000256" key="1">
    <source>
        <dbReference type="SAM" id="SignalP"/>
    </source>
</evidence>
<protein>
    <submittedName>
        <fullName evidence="2">Uncharacterized protein</fullName>
    </submittedName>
</protein>
<accession>D4ZMB5</accession>
<proteinExistence type="predicted"/>
<dbReference type="EMBL" id="AP011177">
    <property type="protein sequence ID" value="BAJ02814.1"/>
    <property type="molecule type" value="Genomic_DNA"/>
</dbReference>
<keyword evidence="3" id="KW-1185">Reference proteome</keyword>
<reference evidence="3" key="1">
    <citation type="journal article" date="2010" name="Mol. Biosyst.">
        <title>Complete genome sequence and comparative analysis of Shewanella violacea, a psychrophilic and piezophilic bacterium from deep sea floor sediments.</title>
        <authorList>
            <person name="Aono E."/>
            <person name="Baba T."/>
            <person name="Ara T."/>
            <person name="Nishi T."/>
            <person name="Nakamichi T."/>
            <person name="Inamoto E."/>
            <person name="Toyonaga H."/>
            <person name="Hasegawa M."/>
            <person name="Takai Y."/>
            <person name="Okumura Y."/>
            <person name="Baba M."/>
            <person name="Tomita M."/>
            <person name="Kato C."/>
            <person name="Oshima T."/>
            <person name="Nakasone K."/>
            <person name="Mori H."/>
        </authorList>
    </citation>
    <scope>NUCLEOTIDE SEQUENCE [LARGE SCALE GENOMIC DNA]</scope>
    <source>
        <strain evidence="3">JCM 10179 / CIP 106290 / LMG 19151 / DSS12</strain>
    </source>
</reference>
<evidence type="ECO:0000313" key="3">
    <source>
        <dbReference type="Proteomes" id="UP000002350"/>
    </source>
</evidence>
<dbReference type="HOGENOM" id="CLU_3047961_0_0_6"/>
<sequence>MKNHILVCLLPFCTYANAFTNDMSNEFTDDYIKLSQGGASAYRDTFTMLLQPIL</sequence>
<evidence type="ECO:0000313" key="2">
    <source>
        <dbReference type="EMBL" id="BAJ02814.1"/>
    </source>
</evidence>
<dbReference type="KEGG" id="svo:SVI_2843"/>
<gene>
    <name evidence="2" type="ordered locus">SVI_2843</name>
</gene>